<dbReference type="InterPro" id="IPR014001">
    <property type="entry name" value="Helicase_ATP-bd"/>
</dbReference>
<accession>A0A5J4YUD0</accession>
<evidence type="ECO:0000259" key="4">
    <source>
        <dbReference type="PROSITE" id="PS51194"/>
    </source>
</evidence>
<dbReference type="OrthoDB" id="4283at2759"/>
<dbReference type="Pfam" id="PF00271">
    <property type="entry name" value="Helicase_C"/>
    <property type="match status" value="1"/>
</dbReference>
<name>A0A5J4YUD0_PORPP</name>
<dbReference type="Pfam" id="PF00176">
    <property type="entry name" value="SNF2-rel_dom"/>
    <property type="match status" value="1"/>
</dbReference>
<evidence type="ECO:0000256" key="1">
    <source>
        <dbReference type="ARBA" id="ARBA00022801"/>
    </source>
</evidence>
<dbReference type="SMART" id="SM00487">
    <property type="entry name" value="DEXDc"/>
    <property type="match status" value="1"/>
</dbReference>
<dbReference type="OMA" id="YRLITSC"/>
<evidence type="ECO:0000313" key="6">
    <source>
        <dbReference type="Proteomes" id="UP000324585"/>
    </source>
</evidence>
<comment type="caution">
    <text evidence="5">The sequence shown here is derived from an EMBL/GenBank/DDBJ whole genome shotgun (WGS) entry which is preliminary data.</text>
</comment>
<reference evidence="6" key="1">
    <citation type="journal article" date="2019" name="Nat. Commun.">
        <title>Expansion of phycobilisome linker gene families in mesophilic red algae.</title>
        <authorList>
            <person name="Lee J."/>
            <person name="Kim D."/>
            <person name="Bhattacharya D."/>
            <person name="Yoon H.S."/>
        </authorList>
    </citation>
    <scope>NUCLEOTIDE SEQUENCE [LARGE SCALE GENOMIC DNA]</scope>
    <source>
        <strain evidence="6">CCMP 1328</strain>
    </source>
</reference>
<keyword evidence="6" id="KW-1185">Reference proteome</keyword>
<dbReference type="SMART" id="SM00490">
    <property type="entry name" value="HELICc"/>
    <property type="match status" value="1"/>
</dbReference>
<gene>
    <name evidence="5" type="ORF">FVE85_3039</name>
</gene>
<organism evidence="5 6">
    <name type="scientific">Porphyridium purpureum</name>
    <name type="common">Red alga</name>
    <name type="synonym">Porphyridium cruentum</name>
    <dbReference type="NCBI Taxonomy" id="35688"/>
    <lineage>
        <taxon>Eukaryota</taxon>
        <taxon>Rhodophyta</taxon>
        <taxon>Bangiophyceae</taxon>
        <taxon>Porphyridiales</taxon>
        <taxon>Porphyridiaceae</taxon>
        <taxon>Porphyridium</taxon>
    </lineage>
</organism>
<feature type="compositionally biased region" description="Polar residues" evidence="2">
    <location>
        <begin position="743"/>
        <end position="754"/>
    </location>
</feature>
<feature type="region of interest" description="Disordered" evidence="2">
    <location>
        <begin position="707"/>
        <end position="754"/>
    </location>
</feature>
<dbReference type="CDD" id="cd18793">
    <property type="entry name" value="SF2_C_SNF"/>
    <property type="match status" value="1"/>
</dbReference>
<feature type="domain" description="Helicase C-terminal" evidence="4">
    <location>
        <begin position="495"/>
        <end position="643"/>
    </location>
</feature>
<dbReference type="InterPro" id="IPR050496">
    <property type="entry name" value="SNF2_RAD54_helicase_repair"/>
</dbReference>
<dbReference type="Gene3D" id="3.40.50.300">
    <property type="entry name" value="P-loop containing nucleotide triphosphate hydrolases"/>
    <property type="match status" value="1"/>
</dbReference>
<dbReference type="CDD" id="cd17919">
    <property type="entry name" value="DEXHc_Snf"/>
    <property type="match status" value="1"/>
</dbReference>
<dbReference type="PROSITE" id="PS51192">
    <property type="entry name" value="HELICASE_ATP_BIND_1"/>
    <property type="match status" value="1"/>
</dbReference>
<feature type="region of interest" description="Disordered" evidence="2">
    <location>
        <begin position="10"/>
        <end position="32"/>
    </location>
</feature>
<dbReference type="GO" id="GO:0016787">
    <property type="term" value="F:hydrolase activity"/>
    <property type="evidence" value="ECO:0007669"/>
    <property type="project" value="UniProtKB-KW"/>
</dbReference>
<feature type="domain" description="Helicase ATP-binding" evidence="3">
    <location>
        <begin position="112"/>
        <end position="281"/>
    </location>
</feature>
<dbReference type="SUPFAM" id="SSF52540">
    <property type="entry name" value="P-loop containing nucleoside triphosphate hydrolases"/>
    <property type="match status" value="2"/>
</dbReference>
<dbReference type="PANTHER" id="PTHR45629:SF7">
    <property type="entry name" value="DNA EXCISION REPAIR PROTEIN ERCC-6-RELATED"/>
    <property type="match status" value="1"/>
</dbReference>
<feature type="compositionally biased region" description="Basic and acidic residues" evidence="2">
    <location>
        <begin position="707"/>
        <end position="717"/>
    </location>
</feature>
<dbReference type="GO" id="GO:0005524">
    <property type="term" value="F:ATP binding"/>
    <property type="evidence" value="ECO:0007669"/>
    <property type="project" value="InterPro"/>
</dbReference>
<protein>
    <submittedName>
        <fullName evidence="5">Switch 2</fullName>
    </submittedName>
</protein>
<dbReference type="Proteomes" id="UP000324585">
    <property type="component" value="Unassembled WGS sequence"/>
</dbReference>
<dbReference type="PROSITE" id="PS51194">
    <property type="entry name" value="HELICASE_CTER"/>
    <property type="match status" value="1"/>
</dbReference>
<evidence type="ECO:0000259" key="3">
    <source>
        <dbReference type="PROSITE" id="PS51192"/>
    </source>
</evidence>
<dbReference type="PANTHER" id="PTHR45629">
    <property type="entry name" value="SNF2/RAD54 FAMILY MEMBER"/>
    <property type="match status" value="1"/>
</dbReference>
<dbReference type="InterPro" id="IPR038718">
    <property type="entry name" value="SNF2-like_sf"/>
</dbReference>
<evidence type="ECO:0000313" key="5">
    <source>
        <dbReference type="EMBL" id="KAA8494798.1"/>
    </source>
</evidence>
<dbReference type="EMBL" id="VRMN01000004">
    <property type="protein sequence ID" value="KAA8494798.1"/>
    <property type="molecule type" value="Genomic_DNA"/>
</dbReference>
<dbReference type="AlphaFoldDB" id="A0A5J4YUD0"/>
<proteinExistence type="predicted"/>
<dbReference type="InterPro" id="IPR027417">
    <property type="entry name" value="P-loop_NTPase"/>
</dbReference>
<dbReference type="Gene3D" id="3.40.50.10810">
    <property type="entry name" value="Tandem AAA-ATPase domain"/>
    <property type="match status" value="1"/>
</dbReference>
<evidence type="ECO:0000256" key="2">
    <source>
        <dbReference type="SAM" id="MobiDB-lite"/>
    </source>
</evidence>
<keyword evidence="1" id="KW-0378">Hydrolase</keyword>
<dbReference type="InterPro" id="IPR001650">
    <property type="entry name" value="Helicase_C-like"/>
</dbReference>
<dbReference type="InterPro" id="IPR000330">
    <property type="entry name" value="SNF2_N"/>
</dbReference>
<sequence length="816" mass="92822">MSGGFFKARCQTGASARPSRKPIQYLPDSDEEAEARATTAAWTTVEQTAASSVAANKAGTSACAGQTRGQADVRVLSARGIVVDELAEVEIHAEVAAKLMPHQVEGIKFLFQRYLKNDGGALLADEMGLGKTAQAAVFMALVHEYRMKRGKSRHPSLLVVPRSLVTNWLDEMTVWAPSLRVVEFAKSRKDELVRSLYRKRGADVLMCTYEAVRDHTEWFAEEVKLWSLMIMDEIHVLKNPDSGLSKALATISCSRRFGLTGTPVQNSIMDLYQILWQCVSHSEQFPTEAEFTSWYAEPLTRGQYANATGDEMEEKRRAEEQLEKLKSCYMLRRLSRNVLRNVLGDKSDLILECKAPKQQLDLLRRLEASLDYEFIADSFAHRNGSEHEYTEWKAEMVRRMHENPASSSVWHGQHESGAMCPKCPMCLAFPLIHWMMKICSSYKLILPDIRDRETDPKRYAKMKAMTRYLLGEHYKNYDRDRLTEHDLAMSAKLTLLSRLLESYKKNNEKVLIFSNFTKVLDVLKYLCIDRGYVFSRLDGNTTNRQEVVNDFNSKVSSFVFLISTRAGGIGLNITSACRVILYDPGWNPSFDLQAQDRAFRIGQEKDVIVSRLIVANTIEQEINKRQILKLQLSRSAYNEQDIDEARFFLEGDVRGIQSLFSYQAHTQSGVEKPYQKRMREVNEQASQVLAEEGDVCVQVLTRTADDKGALLKQRAPDRQPPSRAQRNRSEKASKRQRRGMISDSESGSEQAKPSNLLNHHLTELRAHASTVLEQAWIALVEEEKVHLRELLPSVKGSKRLQNRLTYLARTIAKEFG</sequence>
<dbReference type="InterPro" id="IPR049730">
    <property type="entry name" value="SNF2/RAD54-like_C"/>
</dbReference>